<evidence type="ECO:0000256" key="12">
    <source>
        <dbReference type="SAM" id="MobiDB-lite"/>
    </source>
</evidence>
<dbReference type="SUPFAM" id="SSF53335">
    <property type="entry name" value="S-adenosyl-L-methionine-dependent methyltransferases"/>
    <property type="match status" value="1"/>
</dbReference>
<dbReference type="Pfam" id="PF00145">
    <property type="entry name" value="DNA_methylase"/>
    <property type="match status" value="2"/>
</dbReference>
<sequence length="1231" mass="140098">MAPRRPTAFEVSFPEEAARPTTREFGGNIWLREIAISKLLTFTRIRTRRSQASRRYGPWIVTPKHYTPSPDDVPETGDLILEGEDPEDDESDKPVRLFLDFVIFDSQHDNVTCPLDALTSETRKLEATGLALAAFVNEQDEDEVDGEGVRLRLSDILGYTIDYTKLADPLYIETPHAWYILDSPSNLYRPLWDSFIRPHRISQIVISSALTEPRQDPAEFLDYFCMAWDDILERPYTESDLKSSVSAIRTAIGRTKESKRILNTTIICWLLANHSSQISYQPTQSEPRLSGNPDLAVLQPRNQNPTHVTPLIASLAEGLFRERLVVVGPPPPRKDRAEIQRQKDLELEARQKLFYLLSRVRQSRRVVRLGRARAGRQVRPNQPVLRIDDVEYSIGDVILVPITHASASANPPPEFPDHPDKVPPDAKIQDYFWFAVLVHVYADRELMHIRWLHHASKTIMGEISDPKEVFLTDICDDFPLGFIHGKALVHYSQEERPDIGFHEYFYKFMYKAEDASFHSIQPSEQPITPNSRNPLDDCAGCLAEQRPSEHMEFTRIDSGLRFIGVDFHVADYVLLRNEGEDEGGGGGKGGETRPAHVGQITKIVIPPPTKIRRGQVPVVEVRMLGRIGDIVDKAPIELGLIKDERHLFFTEKSRKFSLHYLLGKCLVEHKRRIPNLDLWISSSHKHFYVQYTAPSLHIESWSEVRKLRSSEIGACPPCYDAEVERMNGVKVFLENIAERPLRALDPFAGVGAFAMGMEESGCVKMTHAIEISPSAARTLRRNSPQATIYNQCSNKILQWAIKRHAGIQVDRLSSIGESRPLPNPPMPGDIDMIIAGFPCQPHSRLNMFQRADDRKSNLILNLLSWVDFIRPKFCYFENVRGFLNFNLMAYQHSRYTVRGGIEMGGLKFLVRALLAMNYQLRFALLQAGHYGAPQVRVRFFLIAACRDQPLPPFPHPTHDFPVADNLDIKTSNGDILHCLRMTRGVAPHPAITVQEAISDLPPFDWFREPANVRRQLTERAHSVPQVNVDLLSPHAGPELRGLSVRFECEPKTSYQRWCREGGRQGESKEIKDLQHFTRVMKPVIVERVVKIPLKPRADYRSLPRNLQEWLADNPYSANARKGFKPGLYGRIDGDSFFSTTVTNMEPTAKQSWVLHPTCKRTITVRELARSQGFPDWFTFIALGDSVKTMHRQIGNAVAWPVSMAMGRELRDVLAQQWNDRGGEPDIDEKSD</sequence>
<evidence type="ECO:0000256" key="7">
    <source>
        <dbReference type="ARBA" id="ARBA00023125"/>
    </source>
</evidence>
<dbReference type="OrthoDB" id="5376140at2759"/>
<dbReference type="PROSITE" id="PS51679">
    <property type="entry name" value="SAM_MT_C5"/>
    <property type="match status" value="1"/>
</dbReference>
<dbReference type="Gene3D" id="3.40.50.150">
    <property type="entry name" value="Vaccinia Virus protein VP39"/>
    <property type="match status" value="1"/>
</dbReference>
<dbReference type="GO" id="GO:0003886">
    <property type="term" value="F:DNA (cytosine-5-)-methyltransferase activity"/>
    <property type="evidence" value="ECO:0007669"/>
    <property type="project" value="UniProtKB-EC"/>
</dbReference>
<dbReference type="InterPro" id="IPR001525">
    <property type="entry name" value="C5_MeTfrase"/>
</dbReference>
<protein>
    <recommendedName>
        <fullName evidence="2">DNA (cytosine-5-)-methyltransferase</fullName>
        <ecNumber evidence="2">2.1.1.37</ecNumber>
    </recommendedName>
</protein>
<reference evidence="14 15" key="1">
    <citation type="journal article" date="2016" name="Mol. Biol. Evol.">
        <title>Comparative Genomics of Early-Diverging Mushroom-Forming Fungi Provides Insights into the Origins of Lignocellulose Decay Capabilities.</title>
        <authorList>
            <person name="Nagy L.G."/>
            <person name="Riley R."/>
            <person name="Tritt A."/>
            <person name="Adam C."/>
            <person name="Daum C."/>
            <person name="Floudas D."/>
            <person name="Sun H."/>
            <person name="Yadav J.S."/>
            <person name="Pangilinan J."/>
            <person name="Larsson K.H."/>
            <person name="Matsuura K."/>
            <person name="Barry K."/>
            <person name="Labutti K."/>
            <person name="Kuo R."/>
            <person name="Ohm R.A."/>
            <person name="Bhattacharya S.S."/>
            <person name="Shirouzu T."/>
            <person name="Yoshinaga Y."/>
            <person name="Martin F.M."/>
            <person name="Grigoriev I.V."/>
            <person name="Hibbett D.S."/>
        </authorList>
    </citation>
    <scope>NUCLEOTIDE SEQUENCE [LARGE SCALE GENOMIC DNA]</scope>
    <source>
        <strain evidence="14 15">HHB14362 ss-1</strain>
    </source>
</reference>
<evidence type="ECO:0000313" key="14">
    <source>
        <dbReference type="EMBL" id="KZT22684.1"/>
    </source>
</evidence>
<dbReference type="InterPro" id="IPR001025">
    <property type="entry name" value="BAH_dom"/>
</dbReference>
<evidence type="ECO:0000313" key="15">
    <source>
        <dbReference type="Proteomes" id="UP000076761"/>
    </source>
</evidence>
<evidence type="ECO:0000256" key="10">
    <source>
        <dbReference type="PROSITE-ProRule" id="PRU01016"/>
    </source>
</evidence>
<comment type="similarity">
    <text evidence="10 11">Belongs to the class I-like SAM-binding methyltransferase superfamily. C5-methyltransferase family.</text>
</comment>
<dbReference type="GO" id="GO:0006346">
    <property type="term" value="P:DNA methylation-dependent constitutive heterochromatin formation"/>
    <property type="evidence" value="ECO:0007669"/>
    <property type="project" value="InterPro"/>
</dbReference>
<evidence type="ECO:0000256" key="6">
    <source>
        <dbReference type="ARBA" id="ARBA00022737"/>
    </source>
</evidence>
<dbReference type="InParanoid" id="A0A165QP04"/>
<evidence type="ECO:0000256" key="8">
    <source>
        <dbReference type="ARBA" id="ARBA00023242"/>
    </source>
</evidence>
<dbReference type="GO" id="GO:0005634">
    <property type="term" value="C:nucleus"/>
    <property type="evidence" value="ECO:0007669"/>
    <property type="project" value="UniProtKB-SubCell"/>
</dbReference>
<keyword evidence="6" id="KW-0677">Repeat</keyword>
<dbReference type="Proteomes" id="UP000076761">
    <property type="component" value="Unassembled WGS sequence"/>
</dbReference>
<dbReference type="GO" id="GO:0044027">
    <property type="term" value="P:negative regulation of gene expression via chromosomal CpG island methylation"/>
    <property type="evidence" value="ECO:0007669"/>
    <property type="project" value="TreeGrafter"/>
</dbReference>
<organism evidence="14 15">
    <name type="scientific">Neolentinus lepideus HHB14362 ss-1</name>
    <dbReference type="NCBI Taxonomy" id="1314782"/>
    <lineage>
        <taxon>Eukaryota</taxon>
        <taxon>Fungi</taxon>
        <taxon>Dikarya</taxon>
        <taxon>Basidiomycota</taxon>
        <taxon>Agaricomycotina</taxon>
        <taxon>Agaricomycetes</taxon>
        <taxon>Gloeophyllales</taxon>
        <taxon>Gloeophyllaceae</taxon>
        <taxon>Neolentinus</taxon>
    </lineage>
</organism>
<dbReference type="STRING" id="1314782.A0A165QP04"/>
<dbReference type="InterPro" id="IPR029063">
    <property type="entry name" value="SAM-dependent_MTases_sf"/>
</dbReference>
<feature type="compositionally biased region" description="Acidic residues" evidence="12">
    <location>
        <begin position="81"/>
        <end position="91"/>
    </location>
</feature>
<evidence type="ECO:0000256" key="4">
    <source>
        <dbReference type="ARBA" id="ARBA00022679"/>
    </source>
</evidence>
<feature type="active site" evidence="9 10">
    <location>
        <position position="839"/>
    </location>
</feature>
<keyword evidence="7" id="KW-0238">DNA-binding</keyword>
<evidence type="ECO:0000256" key="9">
    <source>
        <dbReference type="PIRSR" id="PIRSR037404-1"/>
    </source>
</evidence>
<dbReference type="PRINTS" id="PR00105">
    <property type="entry name" value="C5METTRFRASE"/>
</dbReference>
<dbReference type="PROSITE" id="PS51038">
    <property type="entry name" value="BAH"/>
    <property type="match status" value="1"/>
</dbReference>
<evidence type="ECO:0000256" key="11">
    <source>
        <dbReference type="RuleBase" id="RU000416"/>
    </source>
</evidence>
<gene>
    <name evidence="14" type="ORF">NEOLEDRAFT_1070997</name>
</gene>
<evidence type="ECO:0000256" key="3">
    <source>
        <dbReference type="ARBA" id="ARBA00022603"/>
    </source>
</evidence>
<keyword evidence="5 10" id="KW-0949">S-adenosyl-L-methionine</keyword>
<dbReference type="PANTHER" id="PTHR10629:SF52">
    <property type="entry name" value="DNA (CYTOSINE-5)-METHYLTRANSFERASE 1"/>
    <property type="match status" value="1"/>
</dbReference>
<dbReference type="GO" id="GO:0032259">
    <property type="term" value="P:methylation"/>
    <property type="evidence" value="ECO:0007669"/>
    <property type="project" value="UniProtKB-KW"/>
</dbReference>
<dbReference type="InterPro" id="IPR050390">
    <property type="entry name" value="C5-Methyltransferase"/>
</dbReference>
<dbReference type="Gene3D" id="2.30.30.490">
    <property type="match status" value="2"/>
</dbReference>
<evidence type="ECO:0000259" key="13">
    <source>
        <dbReference type="PROSITE" id="PS51038"/>
    </source>
</evidence>
<dbReference type="GO" id="GO:0003677">
    <property type="term" value="F:DNA binding"/>
    <property type="evidence" value="ECO:0007669"/>
    <property type="project" value="UniProtKB-KW"/>
</dbReference>
<name>A0A165QP04_9AGAM</name>
<keyword evidence="15" id="KW-1185">Reference proteome</keyword>
<evidence type="ECO:0000256" key="2">
    <source>
        <dbReference type="ARBA" id="ARBA00011975"/>
    </source>
</evidence>
<dbReference type="EMBL" id="KV425593">
    <property type="protein sequence ID" value="KZT22684.1"/>
    <property type="molecule type" value="Genomic_DNA"/>
</dbReference>
<dbReference type="InterPro" id="IPR022702">
    <property type="entry name" value="Cytosine_MeTrfase1_RFD"/>
</dbReference>
<keyword evidence="3 10" id="KW-0489">Methyltransferase</keyword>
<dbReference type="EC" id="2.1.1.37" evidence="2"/>
<proteinExistence type="inferred from homology"/>
<dbReference type="PIRSF" id="PIRSF037404">
    <property type="entry name" value="DNMT1"/>
    <property type="match status" value="1"/>
</dbReference>
<keyword evidence="8" id="KW-0539">Nucleus</keyword>
<keyword evidence="4 10" id="KW-0808">Transferase</keyword>
<dbReference type="GO" id="GO:0003682">
    <property type="term" value="F:chromatin binding"/>
    <property type="evidence" value="ECO:0007669"/>
    <property type="project" value="InterPro"/>
</dbReference>
<comment type="subcellular location">
    <subcellularLocation>
        <location evidence="1">Nucleus</location>
    </subcellularLocation>
</comment>
<dbReference type="Gene3D" id="3.90.120.10">
    <property type="entry name" value="DNA Methylase, subunit A, domain 2"/>
    <property type="match status" value="1"/>
</dbReference>
<evidence type="ECO:0000256" key="1">
    <source>
        <dbReference type="ARBA" id="ARBA00004123"/>
    </source>
</evidence>
<dbReference type="AlphaFoldDB" id="A0A165QP04"/>
<feature type="domain" description="BAH" evidence="13">
    <location>
        <begin position="390"/>
        <end position="521"/>
    </location>
</feature>
<feature type="region of interest" description="Disordered" evidence="12">
    <location>
        <begin position="63"/>
        <end position="91"/>
    </location>
</feature>
<accession>A0A165QP04</accession>
<evidence type="ECO:0000256" key="5">
    <source>
        <dbReference type="ARBA" id="ARBA00022691"/>
    </source>
</evidence>
<dbReference type="PANTHER" id="PTHR10629">
    <property type="entry name" value="CYTOSINE-SPECIFIC METHYLTRANSFERASE"/>
    <property type="match status" value="1"/>
</dbReference>
<dbReference type="InterPro" id="IPR043151">
    <property type="entry name" value="BAH_sf"/>
</dbReference>
<dbReference type="Pfam" id="PF12047">
    <property type="entry name" value="DNMT1-RFD"/>
    <property type="match status" value="1"/>
</dbReference>
<dbReference type="NCBIfam" id="TIGR00675">
    <property type="entry name" value="dcm"/>
    <property type="match status" value="1"/>
</dbReference>